<evidence type="ECO:0000256" key="3">
    <source>
        <dbReference type="HAMAP-Rule" id="MF_01077"/>
    </source>
</evidence>
<dbReference type="InterPro" id="IPR036847">
    <property type="entry name" value="RimP_C_sf"/>
</dbReference>
<accession>A0ABU0DFA0</accession>
<evidence type="ECO:0000256" key="1">
    <source>
        <dbReference type="ARBA" id="ARBA00022490"/>
    </source>
</evidence>
<dbReference type="PANTHER" id="PTHR33867">
    <property type="entry name" value="RIBOSOME MATURATION FACTOR RIMP"/>
    <property type="match status" value="1"/>
</dbReference>
<dbReference type="Gene3D" id="3.30.300.70">
    <property type="entry name" value="RimP-like superfamily, N-terminal"/>
    <property type="match status" value="1"/>
</dbReference>
<evidence type="ECO:0000256" key="2">
    <source>
        <dbReference type="ARBA" id="ARBA00022517"/>
    </source>
</evidence>
<comment type="similarity">
    <text evidence="3">Belongs to the RimP family.</text>
</comment>
<evidence type="ECO:0000313" key="7">
    <source>
        <dbReference type="EMBL" id="MDQ0347008.1"/>
    </source>
</evidence>
<dbReference type="Gene3D" id="2.30.30.180">
    <property type="entry name" value="Ribosome maturation factor RimP, C-terminal domain"/>
    <property type="match status" value="1"/>
</dbReference>
<sequence length="286" mass="30377">MSETEAHANEANATDSNALPEGRLDEPRLVIESGPAARVAGIVGPVLQGLGFRLVRAKISGGSPPTLQIMAERPDGSFGIDECEAASRAISPVLDVEDPITGAYNLEMSSPGIDRPLVRLSDFHRWAGHDIKVDMAVPVDGRKRFRGILVGAKGEEALLRLPDAPAGAADTVALPISDIGDARLVMTDALIREALRRDKALREGAGIDEDDIDFADIGDVPLEGDDADENPDDDMFVGGEGVAPRVVPPKKMPVKQKSKPMLKPKGAAKPGKKSNAKRKSHAKETH</sequence>
<comment type="subcellular location">
    <subcellularLocation>
        <location evidence="3">Cytoplasm</location>
    </subcellularLocation>
</comment>
<comment type="caution">
    <text evidence="7">The sequence shown here is derived from an EMBL/GenBank/DDBJ whole genome shotgun (WGS) entry which is preliminary data.</text>
</comment>
<dbReference type="HAMAP" id="MF_01077">
    <property type="entry name" value="RimP"/>
    <property type="match status" value="1"/>
</dbReference>
<feature type="domain" description="Ribosome maturation factor RimP N-terminal" evidence="5">
    <location>
        <begin position="42"/>
        <end position="114"/>
    </location>
</feature>
<proteinExistence type="inferred from homology"/>
<dbReference type="InterPro" id="IPR035956">
    <property type="entry name" value="RimP_N_sf"/>
</dbReference>
<feature type="compositionally biased region" description="Basic residues" evidence="4">
    <location>
        <begin position="270"/>
        <end position="286"/>
    </location>
</feature>
<keyword evidence="8" id="KW-1185">Reference proteome</keyword>
<dbReference type="Proteomes" id="UP001238467">
    <property type="component" value="Unassembled WGS sequence"/>
</dbReference>
<name>A0ABU0DFA0_9HYPH</name>
<keyword evidence="1 3" id="KW-0963">Cytoplasm</keyword>
<reference evidence="7 8" key="1">
    <citation type="submission" date="2023-07" db="EMBL/GenBank/DDBJ databases">
        <title>Genomic Encyclopedia of Type Strains, Phase IV (KMG-IV): sequencing the most valuable type-strain genomes for metagenomic binning, comparative biology and taxonomic classification.</title>
        <authorList>
            <person name="Goeker M."/>
        </authorList>
    </citation>
    <scope>NUCLEOTIDE SEQUENCE [LARGE SCALE GENOMIC DNA]</scope>
    <source>
        <strain evidence="7 8">DSM 1277</strain>
    </source>
</reference>
<keyword evidence="2 3" id="KW-0690">Ribosome biogenesis</keyword>
<organism evidence="7 8">
    <name type="scientific">Ancylobacter vacuolatus</name>
    <dbReference type="NCBI Taxonomy" id="223389"/>
    <lineage>
        <taxon>Bacteria</taxon>
        <taxon>Pseudomonadati</taxon>
        <taxon>Pseudomonadota</taxon>
        <taxon>Alphaproteobacteria</taxon>
        <taxon>Hyphomicrobiales</taxon>
        <taxon>Xanthobacteraceae</taxon>
        <taxon>Ancylobacter</taxon>
    </lineage>
</organism>
<evidence type="ECO:0000259" key="5">
    <source>
        <dbReference type="Pfam" id="PF02576"/>
    </source>
</evidence>
<feature type="region of interest" description="Disordered" evidence="4">
    <location>
        <begin position="1"/>
        <end position="21"/>
    </location>
</feature>
<dbReference type="InterPro" id="IPR003728">
    <property type="entry name" value="Ribosome_maturation_RimP"/>
</dbReference>
<dbReference type="InterPro" id="IPR028998">
    <property type="entry name" value="RimP_C"/>
</dbReference>
<dbReference type="EMBL" id="JAUSUH010000002">
    <property type="protein sequence ID" value="MDQ0347008.1"/>
    <property type="molecule type" value="Genomic_DNA"/>
</dbReference>
<feature type="domain" description="Ribosome maturation factor RimP C-terminal" evidence="6">
    <location>
        <begin position="117"/>
        <end position="187"/>
    </location>
</feature>
<dbReference type="SUPFAM" id="SSF74942">
    <property type="entry name" value="YhbC-like, C-terminal domain"/>
    <property type="match status" value="1"/>
</dbReference>
<feature type="compositionally biased region" description="Basic residues" evidence="4">
    <location>
        <begin position="252"/>
        <end position="262"/>
    </location>
</feature>
<dbReference type="Pfam" id="PF02576">
    <property type="entry name" value="RimP_N"/>
    <property type="match status" value="1"/>
</dbReference>
<protein>
    <recommendedName>
        <fullName evidence="3">Ribosome maturation factor RimP</fullName>
    </recommendedName>
</protein>
<comment type="function">
    <text evidence="3">Required for maturation of 30S ribosomal subunits.</text>
</comment>
<dbReference type="InterPro" id="IPR028989">
    <property type="entry name" value="RimP_N"/>
</dbReference>
<feature type="region of interest" description="Disordered" evidence="4">
    <location>
        <begin position="218"/>
        <end position="286"/>
    </location>
</feature>
<gene>
    <name evidence="3" type="primary">rimP</name>
    <name evidence="7" type="ORF">J2S76_001425</name>
</gene>
<feature type="compositionally biased region" description="Acidic residues" evidence="4">
    <location>
        <begin position="218"/>
        <end position="235"/>
    </location>
</feature>
<evidence type="ECO:0000256" key="4">
    <source>
        <dbReference type="SAM" id="MobiDB-lite"/>
    </source>
</evidence>
<dbReference type="NCBIfam" id="NF000932">
    <property type="entry name" value="PRK00092.2-5"/>
    <property type="match status" value="1"/>
</dbReference>
<evidence type="ECO:0000259" key="6">
    <source>
        <dbReference type="Pfam" id="PF17384"/>
    </source>
</evidence>
<dbReference type="Pfam" id="PF17384">
    <property type="entry name" value="DUF150_C"/>
    <property type="match status" value="1"/>
</dbReference>
<dbReference type="CDD" id="cd01734">
    <property type="entry name" value="YlxS_C"/>
    <property type="match status" value="1"/>
</dbReference>
<dbReference type="PANTHER" id="PTHR33867:SF1">
    <property type="entry name" value="RIBOSOME MATURATION FACTOR RIMP"/>
    <property type="match status" value="1"/>
</dbReference>
<evidence type="ECO:0000313" key="8">
    <source>
        <dbReference type="Proteomes" id="UP001238467"/>
    </source>
</evidence>
<dbReference type="RefSeq" id="WP_307058883.1">
    <property type="nucleotide sequence ID" value="NZ_JAUSUH010000002.1"/>
</dbReference>
<dbReference type="SUPFAM" id="SSF75420">
    <property type="entry name" value="YhbC-like, N-terminal domain"/>
    <property type="match status" value="1"/>
</dbReference>